<keyword evidence="8" id="KW-1185">Reference proteome</keyword>
<organism evidence="7 8">
    <name type="scientific">Actinidia chinensis var. chinensis</name>
    <name type="common">Chinese soft-hair kiwi</name>
    <dbReference type="NCBI Taxonomy" id="1590841"/>
    <lineage>
        <taxon>Eukaryota</taxon>
        <taxon>Viridiplantae</taxon>
        <taxon>Streptophyta</taxon>
        <taxon>Embryophyta</taxon>
        <taxon>Tracheophyta</taxon>
        <taxon>Spermatophyta</taxon>
        <taxon>Magnoliopsida</taxon>
        <taxon>eudicotyledons</taxon>
        <taxon>Gunneridae</taxon>
        <taxon>Pentapetalae</taxon>
        <taxon>asterids</taxon>
        <taxon>Ericales</taxon>
        <taxon>Actinidiaceae</taxon>
        <taxon>Actinidia</taxon>
    </lineage>
</organism>
<gene>
    <name evidence="7" type="ORF">CEY00_Acc09841</name>
</gene>
<keyword evidence="4" id="KW-0539">Nucleus</keyword>
<feature type="compositionally biased region" description="Basic and acidic residues" evidence="5">
    <location>
        <begin position="1"/>
        <end position="10"/>
    </location>
</feature>
<reference evidence="7 8" key="1">
    <citation type="submission" date="2017-07" db="EMBL/GenBank/DDBJ databases">
        <title>An improved, manually edited Actinidia chinensis var. chinensis (kiwifruit) genome highlights the challenges associated with draft genomes and gene prediction in plants.</title>
        <authorList>
            <person name="Pilkington S."/>
            <person name="Crowhurst R."/>
            <person name="Hilario E."/>
            <person name="Nardozza S."/>
            <person name="Fraser L."/>
            <person name="Peng Y."/>
            <person name="Gunaseelan K."/>
            <person name="Simpson R."/>
            <person name="Tahir J."/>
            <person name="Deroles S."/>
            <person name="Templeton K."/>
            <person name="Luo Z."/>
            <person name="Davy M."/>
            <person name="Cheng C."/>
            <person name="Mcneilage M."/>
            <person name="Scaglione D."/>
            <person name="Liu Y."/>
            <person name="Zhang Q."/>
            <person name="Datson P."/>
            <person name="De Silva N."/>
            <person name="Gardiner S."/>
            <person name="Bassett H."/>
            <person name="Chagne D."/>
            <person name="Mccallum J."/>
            <person name="Dzierzon H."/>
            <person name="Deng C."/>
            <person name="Wang Y.-Y."/>
            <person name="Barron N."/>
            <person name="Manako K."/>
            <person name="Bowen J."/>
            <person name="Foster T."/>
            <person name="Erridge Z."/>
            <person name="Tiffin H."/>
            <person name="Waite C."/>
            <person name="Davies K."/>
            <person name="Grierson E."/>
            <person name="Laing W."/>
            <person name="Kirk R."/>
            <person name="Chen X."/>
            <person name="Wood M."/>
            <person name="Montefiori M."/>
            <person name="Brummell D."/>
            <person name="Schwinn K."/>
            <person name="Catanach A."/>
            <person name="Fullerton C."/>
            <person name="Li D."/>
            <person name="Meiyalaghan S."/>
            <person name="Nieuwenhuizen N."/>
            <person name="Read N."/>
            <person name="Prakash R."/>
            <person name="Hunter D."/>
            <person name="Zhang H."/>
            <person name="Mckenzie M."/>
            <person name="Knabel M."/>
            <person name="Harris A."/>
            <person name="Allan A."/>
            <person name="Chen A."/>
            <person name="Janssen B."/>
            <person name="Plunkett B."/>
            <person name="Dwamena C."/>
            <person name="Voogd C."/>
            <person name="Leif D."/>
            <person name="Lafferty D."/>
            <person name="Souleyre E."/>
            <person name="Varkonyi-Gasic E."/>
            <person name="Gambi F."/>
            <person name="Hanley J."/>
            <person name="Yao J.-L."/>
            <person name="Cheung J."/>
            <person name="David K."/>
            <person name="Warren B."/>
            <person name="Marsh K."/>
            <person name="Snowden K."/>
            <person name="Lin-Wang K."/>
            <person name="Brian L."/>
            <person name="Martinez-Sanchez M."/>
            <person name="Wang M."/>
            <person name="Ileperuma N."/>
            <person name="Macnee N."/>
            <person name="Campin R."/>
            <person name="Mcatee P."/>
            <person name="Drummond R."/>
            <person name="Espley R."/>
            <person name="Ireland H."/>
            <person name="Wu R."/>
            <person name="Atkinson R."/>
            <person name="Karunairetnam S."/>
            <person name="Bulley S."/>
            <person name="Chunkath S."/>
            <person name="Hanley Z."/>
            <person name="Storey R."/>
            <person name="Thrimawithana A."/>
            <person name="Thomson S."/>
            <person name="David C."/>
            <person name="Testolin R."/>
        </authorList>
    </citation>
    <scope>NUCLEOTIDE SEQUENCE [LARGE SCALE GENOMIC DNA]</scope>
    <source>
        <strain evidence="8">cv. Red5</strain>
        <tissue evidence="7">Young leaf</tissue>
    </source>
</reference>
<evidence type="ECO:0000313" key="8">
    <source>
        <dbReference type="Proteomes" id="UP000241394"/>
    </source>
</evidence>
<comment type="subcellular location">
    <subcellularLocation>
        <location evidence="1">Nucleus</location>
    </subcellularLocation>
</comment>
<keyword evidence="3" id="KW-0804">Transcription</keyword>
<feature type="region of interest" description="Disordered" evidence="5">
    <location>
        <begin position="117"/>
        <end position="143"/>
    </location>
</feature>
<evidence type="ECO:0000256" key="4">
    <source>
        <dbReference type="ARBA" id="ARBA00023242"/>
    </source>
</evidence>
<comment type="caution">
    <text evidence="7">The sequence shown here is derived from an EMBL/GenBank/DDBJ whole genome shotgun (WGS) entry which is preliminary data.</text>
</comment>
<dbReference type="PANTHER" id="PTHR46665">
    <property type="entry name" value="TRANSCRIPTION FACTOR BHLH041-RELATED-RELATED"/>
    <property type="match status" value="1"/>
</dbReference>
<dbReference type="InterPro" id="IPR011598">
    <property type="entry name" value="bHLH_dom"/>
</dbReference>
<dbReference type="FunCoup" id="A0A2R6R458">
    <property type="interactions" value="159"/>
</dbReference>
<dbReference type="SMR" id="A0A2R6R458"/>
<dbReference type="Gene3D" id="4.10.280.10">
    <property type="entry name" value="Helix-loop-helix DNA-binding domain"/>
    <property type="match status" value="1"/>
</dbReference>
<evidence type="ECO:0000256" key="5">
    <source>
        <dbReference type="SAM" id="MobiDB-lite"/>
    </source>
</evidence>
<proteinExistence type="predicted"/>
<dbReference type="SMART" id="SM00353">
    <property type="entry name" value="HLH"/>
    <property type="match status" value="1"/>
</dbReference>
<dbReference type="Pfam" id="PF00010">
    <property type="entry name" value="HLH"/>
    <property type="match status" value="1"/>
</dbReference>
<dbReference type="InterPro" id="IPR055477">
    <property type="entry name" value="DUF7049"/>
</dbReference>
<dbReference type="GO" id="GO:0005634">
    <property type="term" value="C:nucleus"/>
    <property type="evidence" value="ECO:0007669"/>
    <property type="project" value="UniProtKB-SubCell"/>
</dbReference>
<sequence>MDGLYKEEKNNQPSSSSGNLSRRLFDEYRQKLFPVQNGHVPGLAFNNNFPFMELKELDLQRLASFQVQQQFYREAMIKTAVFMGCMAGEIELGLSNDTQVNLEMEMKKLIPENFSIHLDLPNPTDQSRPSSSSSSLRSLSMDSPECSPFPFNIPSTSYLQDPPKEAPIERALSPISPTSSNVSPLCQTIQGLNQIWNVPFPTPETENDAITKAILAVLSDSPPSHHQPPQNLPPNYPVSAFKRYRSTLAPSNPIRRPNMLKRAITFFISLSLMRTQNRVQGSRPTTTQLHHMISERKRREKLNENFQALRSLLPPGTKKDKASVLTGTTEYLASLKAQVVELTKRNQILEAQTLPKQEANEEASEPSNERIHVRVTPVDESTSEWGTIDLQVIVRLECDMLDLVIRLMEFLKDAKNVSVTSMEADTRVVESNSINRVTLRLTIEGGEWDESAFQEAVRRVVADVAH</sequence>
<evidence type="ECO:0000256" key="1">
    <source>
        <dbReference type="ARBA" id="ARBA00004123"/>
    </source>
</evidence>
<dbReference type="Pfam" id="PF23133">
    <property type="entry name" value="DUF7050"/>
    <property type="match status" value="1"/>
</dbReference>
<dbReference type="PROSITE" id="PS50888">
    <property type="entry name" value="BHLH"/>
    <property type="match status" value="1"/>
</dbReference>
<dbReference type="PANTHER" id="PTHR46665:SF1">
    <property type="entry name" value="SPERMATOGENESIS- AND OOGENESIS-SPECIFIC BASIC HELIX-LOOP-HELIX-CONTAINING PROTEIN 1"/>
    <property type="match status" value="1"/>
</dbReference>
<dbReference type="EMBL" id="NKQK01000009">
    <property type="protein sequence ID" value="PSS20801.1"/>
    <property type="molecule type" value="Genomic_DNA"/>
</dbReference>
<dbReference type="CDD" id="cd11393">
    <property type="entry name" value="bHLH_AtbHLH_like"/>
    <property type="match status" value="1"/>
</dbReference>
<evidence type="ECO:0000256" key="3">
    <source>
        <dbReference type="ARBA" id="ARBA00023163"/>
    </source>
</evidence>
<dbReference type="InterPro" id="IPR044658">
    <property type="entry name" value="bHLH92/bHLH041-like"/>
</dbReference>
<reference evidence="8" key="2">
    <citation type="journal article" date="2018" name="BMC Genomics">
        <title>A manually annotated Actinidia chinensis var. chinensis (kiwifruit) genome highlights the challenges associated with draft genomes and gene prediction in plants.</title>
        <authorList>
            <person name="Pilkington S.M."/>
            <person name="Crowhurst R."/>
            <person name="Hilario E."/>
            <person name="Nardozza S."/>
            <person name="Fraser L."/>
            <person name="Peng Y."/>
            <person name="Gunaseelan K."/>
            <person name="Simpson R."/>
            <person name="Tahir J."/>
            <person name="Deroles S.C."/>
            <person name="Templeton K."/>
            <person name="Luo Z."/>
            <person name="Davy M."/>
            <person name="Cheng C."/>
            <person name="McNeilage M."/>
            <person name="Scaglione D."/>
            <person name="Liu Y."/>
            <person name="Zhang Q."/>
            <person name="Datson P."/>
            <person name="De Silva N."/>
            <person name="Gardiner S.E."/>
            <person name="Bassett H."/>
            <person name="Chagne D."/>
            <person name="McCallum J."/>
            <person name="Dzierzon H."/>
            <person name="Deng C."/>
            <person name="Wang Y.Y."/>
            <person name="Barron L."/>
            <person name="Manako K."/>
            <person name="Bowen J."/>
            <person name="Foster T.M."/>
            <person name="Erridge Z.A."/>
            <person name="Tiffin H."/>
            <person name="Waite C.N."/>
            <person name="Davies K.M."/>
            <person name="Grierson E.P."/>
            <person name="Laing W.A."/>
            <person name="Kirk R."/>
            <person name="Chen X."/>
            <person name="Wood M."/>
            <person name="Montefiori M."/>
            <person name="Brummell D.A."/>
            <person name="Schwinn K.E."/>
            <person name="Catanach A."/>
            <person name="Fullerton C."/>
            <person name="Li D."/>
            <person name="Meiyalaghan S."/>
            <person name="Nieuwenhuizen N."/>
            <person name="Read N."/>
            <person name="Prakash R."/>
            <person name="Hunter D."/>
            <person name="Zhang H."/>
            <person name="McKenzie M."/>
            <person name="Knabel M."/>
            <person name="Harris A."/>
            <person name="Allan A.C."/>
            <person name="Gleave A."/>
            <person name="Chen A."/>
            <person name="Janssen B.J."/>
            <person name="Plunkett B."/>
            <person name="Ampomah-Dwamena C."/>
            <person name="Voogd C."/>
            <person name="Leif D."/>
            <person name="Lafferty D."/>
            <person name="Souleyre E.J.F."/>
            <person name="Varkonyi-Gasic E."/>
            <person name="Gambi F."/>
            <person name="Hanley J."/>
            <person name="Yao J.L."/>
            <person name="Cheung J."/>
            <person name="David K.M."/>
            <person name="Warren B."/>
            <person name="Marsh K."/>
            <person name="Snowden K.C."/>
            <person name="Lin-Wang K."/>
            <person name="Brian L."/>
            <person name="Martinez-Sanchez M."/>
            <person name="Wang M."/>
            <person name="Ileperuma N."/>
            <person name="Macnee N."/>
            <person name="Campin R."/>
            <person name="McAtee P."/>
            <person name="Drummond R.S.M."/>
            <person name="Espley R.V."/>
            <person name="Ireland H.S."/>
            <person name="Wu R."/>
            <person name="Atkinson R.G."/>
            <person name="Karunairetnam S."/>
            <person name="Bulley S."/>
            <person name="Chunkath S."/>
            <person name="Hanley Z."/>
            <person name="Storey R."/>
            <person name="Thrimawithana A.H."/>
            <person name="Thomson S."/>
            <person name="David C."/>
            <person name="Testolin R."/>
            <person name="Huang H."/>
            <person name="Hellens R.P."/>
            <person name="Schaffer R.J."/>
        </authorList>
    </citation>
    <scope>NUCLEOTIDE SEQUENCE [LARGE SCALE GENOMIC DNA]</scope>
    <source>
        <strain evidence="8">cv. Red5</strain>
    </source>
</reference>
<dbReference type="Proteomes" id="UP000241394">
    <property type="component" value="Chromosome LG9"/>
</dbReference>
<evidence type="ECO:0000313" key="7">
    <source>
        <dbReference type="EMBL" id="PSS20801.1"/>
    </source>
</evidence>
<dbReference type="AlphaFoldDB" id="A0A2R6R458"/>
<feature type="compositionally biased region" description="Low complexity" evidence="5">
    <location>
        <begin position="127"/>
        <end position="143"/>
    </location>
</feature>
<dbReference type="OrthoDB" id="5778525at2759"/>
<accession>A0A2R6R458</accession>
<feature type="domain" description="BHLH" evidence="6">
    <location>
        <begin position="286"/>
        <end position="335"/>
    </location>
</feature>
<dbReference type="InterPro" id="IPR045239">
    <property type="entry name" value="bHLH95_bHLH"/>
</dbReference>
<dbReference type="STRING" id="1590841.A0A2R6R458"/>
<dbReference type="SUPFAM" id="SSF47459">
    <property type="entry name" value="HLH, helix-loop-helix DNA-binding domain"/>
    <property type="match status" value="1"/>
</dbReference>
<feature type="region of interest" description="Disordered" evidence="5">
    <location>
        <begin position="1"/>
        <end position="20"/>
    </location>
</feature>
<dbReference type="InterPro" id="IPR036638">
    <property type="entry name" value="HLH_DNA-bd_sf"/>
</dbReference>
<name>A0A2R6R458_ACTCC</name>
<dbReference type="Gramene" id="PSS20801">
    <property type="protein sequence ID" value="PSS20801"/>
    <property type="gene ID" value="CEY00_Acc09841"/>
</dbReference>
<dbReference type="InterPro" id="IPR055478">
    <property type="entry name" value="DUF7050"/>
</dbReference>
<evidence type="ECO:0000256" key="2">
    <source>
        <dbReference type="ARBA" id="ARBA00023015"/>
    </source>
</evidence>
<protein>
    <submittedName>
        <fullName evidence="7">Transcription factor bHLH041 like</fullName>
    </submittedName>
</protein>
<keyword evidence="2" id="KW-0805">Transcription regulation</keyword>
<dbReference type="InParanoid" id="A0A2R6R458"/>
<dbReference type="Pfam" id="PF23132">
    <property type="entry name" value="DUF7049"/>
    <property type="match status" value="1"/>
</dbReference>
<dbReference type="GO" id="GO:0046983">
    <property type="term" value="F:protein dimerization activity"/>
    <property type="evidence" value="ECO:0007669"/>
    <property type="project" value="InterPro"/>
</dbReference>
<dbReference type="OMA" id="VAHKGAN"/>
<evidence type="ECO:0000259" key="6">
    <source>
        <dbReference type="PROSITE" id="PS50888"/>
    </source>
</evidence>
<feature type="compositionally biased region" description="Polar residues" evidence="5">
    <location>
        <begin position="11"/>
        <end position="20"/>
    </location>
</feature>